<proteinExistence type="predicted"/>
<protein>
    <submittedName>
        <fullName evidence="1">Uncharacterized protein</fullName>
    </submittedName>
</protein>
<keyword evidence="2" id="KW-1185">Reference proteome</keyword>
<evidence type="ECO:0000313" key="2">
    <source>
        <dbReference type="Proteomes" id="UP000326939"/>
    </source>
</evidence>
<evidence type="ECO:0000313" key="1">
    <source>
        <dbReference type="EMBL" id="KAB5514672.1"/>
    </source>
</evidence>
<dbReference type="Proteomes" id="UP000326939">
    <property type="component" value="Chromosome 18"/>
</dbReference>
<dbReference type="AlphaFoldDB" id="A0A5N5J6Y7"/>
<reference evidence="2" key="1">
    <citation type="journal article" date="2019" name="Gigascience">
        <title>De novo genome assembly of the endangered Acer yangbiense, a plant species with extremely small populations endemic to Yunnan Province, China.</title>
        <authorList>
            <person name="Yang J."/>
            <person name="Wariss H.M."/>
            <person name="Tao L."/>
            <person name="Zhang R."/>
            <person name="Yun Q."/>
            <person name="Hollingsworth P."/>
            <person name="Dao Z."/>
            <person name="Luo G."/>
            <person name="Guo H."/>
            <person name="Ma Y."/>
            <person name="Sun W."/>
        </authorList>
    </citation>
    <scope>NUCLEOTIDE SEQUENCE [LARGE SCALE GENOMIC DNA]</scope>
    <source>
        <strain evidence="2">cv. br00</strain>
    </source>
</reference>
<dbReference type="EMBL" id="VDCV01000018">
    <property type="protein sequence ID" value="KAB5514672.1"/>
    <property type="molecule type" value="Genomic_DNA"/>
</dbReference>
<gene>
    <name evidence="1" type="ORF">DKX38_028578</name>
</gene>
<name>A0A5N5J6Y7_9ROSI</name>
<sequence length="70" mass="7967">MLILGEFDDVNLGEFVLSVWLKKNLLGASSVSIVGAEIFFERMVGFLISCSWQSFYSSGYKLNFHHIIVY</sequence>
<accession>A0A5N5J6Y7</accession>
<organism evidence="1 2">
    <name type="scientific">Salix brachista</name>
    <dbReference type="NCBI Taxonomy" id="2182728"/>
    <lineage>
        <taxon>Eukaryota</taxon>
        <taxon>Viridiplantae</taxon>
        <taxon>Streptophyta</taxon>
        <taxon>Embryophyta</taxon>
        <taxon>Tracheophyta</taxon>
        <taxon>Spermatophyta</taxon>
        <taxon>Magnoliopsida</taxon>
        <taxon>eudicotyledons</taxon>
        <taxon>Gunneridae</taxon>
        <taxon>Pentapetalae</taxon>
        <taxon>rosids</taxon>
        <taxon>fabids</taxon>
        <taxon>Malpighiales</taxon>
        <taxon>Salicaceae</taxon>
        <taxon>Saliceae</taxon>
        <taxon>Salix</taxon>
    </lineage>
</organism>
<comment type="caution">
    <text evidence="1">The sequence shown here is derived from an EMBL/GenBank/DDBJ whole genome shotgun (WGS) entry which is preliminary data.</text>
</comment>